<evidence type="ECO:0000256" key="6">
    <source>
        <dbReference type="PIRSR" id="PIRSR625650-2"/>
    </source>
</evidence>
<dbReference type="RefSeq" id="WP_171153096.1">
    <property type="nucleotide sequence ID" value="NZ_JABENB010000001.1"/>
</dbReference>
<dbReference type="Proteomes" id="UP000557772">
    <property type="component" value="Unassembled WGS sequence"/>
</dbReference>
<feature type="domain" description="FAD-binding PCMH-type" evidence="9">
    <location>
        <begin position="92"/>
        <end position="273"/>
    </location>
</feature>
<dbReference type="InterPro" id="IPR016164">
    <property type="entry name" value="FAD-linked_Oxase-like_C"/>
</dbReference>
<feature type="active site" description="Proton donor/acceptor" evidence="5">
    <location>
        <position position="445"/>
    </location>
</feature>
<evidence type="ECO:0000256" key="5">
    <source>
        <dbReference type="PIRSR" id="PIRSR625650-1"/>
    </source>
</evidence>
<dbReference type="Gene3D" id="1.10.45.10">
    <property type="entry name" value="Vanillyl-alcohol Oxidase, Chain A, domain 4"/>
    <property type="match status" value="1"/>
</dbReference>
<keyword evidence="3 7" id="KW-0274">FAD</keyword>
<dbReference type="EMBL" id="JABENB010000001">
    <property type="protein sequence ID" value="NNG38865.1"/>
    <property type="molecule type" value="Genomic_DNA"/>
</dbReference>
<dbReference type="Gene3D" id="3.30.70.3450">
    <property type="match status" value="1"/>
</dbReference>
<dbReference type="Gene3D" id="3.30.465.10">
    <property type="match status" value="1"/>
</dbReference>
<accession>A0A849AEE5</accession>
<dbReference type="SUPFAM" id="SSF56176">
    <property type="entry name" value="FAD-binding/transporter-associated domain-like"/>
    <property type="match status" value="1"/>
</dbReference>
<dbReference type="InterPro" id="IPR036318">
    <property type="entry name" value="FAD-bd_PCMH-like_sf"/>
</dbReference>
<evidence type="ECO:0000256" key="1">
    <source>
        <dbReference type="ARBA" id="ARBA00008000"/>
    </source>
</evidence>
<protein>
    <submittedName>
        <fullName evidence="10">FAD-binding oxidoreductase</fullName>
    </submittedName>
</protein>
<dbReference type="GO" id="GO:0008609">
    <property type="term" value="F:alkylglycerone-phosphate synthase activity"/>
    <property type="evidence" value="ECO:0007669"/>
    <property type="project" value="InterPro"/>
</dbReference>
<comment type="cofactor">
    <cofactor evidence="7">
        <name>FAD</name>
        <dbReference type="ChEBI" id="CHEBI:57692"/>
    </cofactor>
</comment>
<evidence type="ECO:0000256" key="7">
    <source>
        <dbReference type="PIRSR" id="PIRSR625650-3"/>
    </source>
</evidence>
<evidence type="ECO:0000256" key="4">
    <source>
        <dbReference type="ARBA" id="ARBA00023002"/>
    </source>
</evidence>
<dbReference type="PANTHER" id="PTHR46568">
    <property type="entry name" value="ALKYLDIHYDROXYACETONEPHOSPHATE SYNTHASE, PEROXISOMAL"/>
    <property type="match status" value="1"/>
</dbReference>
<proteinExistence type="inferred from homology"/>
<dbReference type="InterPro" id="IPR016166">
    <property type="entry name" value="FAD-bd_PCMH"/>
</dbReference>
<dbReference type="GO" id="GO:0008610">
    <property type="term" value="P:lipid biosynthetic process"/>
    <property type="evidence" value="ECO:0007669"/>
    <property type="project" value="InterPro"/>
</dbReference>
<feature type="binding site" evidence="6">
    <location>
        <position position="384"/>
    </location>
    <ligand>
        <name>substrate</name>
    </ligand>
</feature>
<keyword evidence="4" id="KW-0560">Oxidoreductase</keyword>
<feature type="site" description="Important for enzyme activity" evidence="8">
    <location>
        <position position="308"/>
    </location>
</feature>
<comment type="similarity">
    <text evidence="1">Belongs to the FAD-binding oxidoreductase/transferase type 4 family.</text>
</comment>
<reference evidence="10 11" key="1">
    <citation type="submission" date="2020-05" db="EMBL/GenBank/DDBJ databases">
        <title>Flexivirga sp. ID2601S isolated from air conditioner.</title>
        <authorList>
            <person name="Kim D.H."/>
        </authorList>
    </citation>
    <scope>NUCLEOTIDE SEQUENCE [LARGE SCALE GENOMIC DNA]</scope>
    <source>
        <strain evidence="10 11">ID2601S</strain>
    </source>
</reference>
<gene>
    <name evidence="10" type="ORF">HJ588_06205</name>
</gene>
<dbReference type="GO" id="GO:0071949">
    <property type="term" value="F:FAD binding"/>
    <property type="evidence" value="ECO:0007669"/>
    <property type="project" value="InterPro"/>
</dbReference>
<evidence type="ECO:0000256" key="2">
    <source>
        <dbReference type="ARBA" id="ARBA00022630"/>
    </source>
</evidence>
<dbReference type="InterPro" id="IPR006094">
    <property type="entry name" value="Oxid_FAD_bind_N"/>
</dbReference>
<evidence type="ECO:0000256" key="3">
    <source>
        <dbReference type="ARBA" id="ARBA00022827"/>
    </source>
</evidence>
<keyword evidence="11" id="KW-1185">Reference proteome</keyword>
<dbReference type="Pfam" id="PF01565">
    <property type="entry name" value="FAD_binding_4"/>
    <property type="match status" value="1"/>
</dbReference>
<comment type="caution">
    <text evidence="10">The sequence shown here is derived from an EMBL/GenBank/DDBJ whole genome shotgun (WGS) entry which is preliminary data.</text>
</comment>
<sequence length="524" mass="55270">MHWSRWGDPHRTAALPDNAGELMAFAFGEVTPRPAVDRADVRLPASRLTPAHQQAYAAAVTPEQVATDDTARVEHTRGKSTPDLLAARAGDFSAAPDAVIRPGSVDEIVEVLRVSEREHIAVVPFGGGTSVVGGLAPDGASYAAVIALDLRRLDRVVELDEISRTATLQAGMLGPEVEKALAAEGYTLGHFPQSFEYASVGGFAATRSSGQSSSGYGRFDAMVVALTIATPSGTWHIGRSPASAAGPDLRQLVLGSEGAFGVITDVTVMVRPVPQAKAYETWRFASFAEGATAMRTLVQDRINPTVLRLSDETETAINLSDPSAIGLNADGGCQLVCGYEGTEQRVARMRAEAGETLTGLGGTLVGEKGGDAWAEGRFDAPYLRDTLLDEGVLVETLETATTWANLPRLYDAVRAAIDAAAKGQGVDPIVLCHISHVYPAGASLYFTVAMRETDDPPAQWVPVKQVAGDAISQHGGTITHHHAVGRDHKPWLADEIGDTGVAVLRAVKETLDPEGVLNPGVLIP</sequence>
<dbReference type="InterPro" id="IPR016171">
    <property type="entry name" value="Vanillyl_alc_oxidase_C-sub2"/>
</dbReference>
<dbReference type="PANTHER" id="PTHR46568:SF1">
    <property type="entry name" value="ALKYLDIHYDROXYACETONEPHOSPHATE SYNTHASE, PEROXISOMAL"/>
    <property type="match status" value="1"/>
</dbReference>
<keyword evidence="2" id="KW-0285">Flavoprotein</keyword>
<feature type="binding site" evidence="7">
    <location>
        <begin position="206"/>
        <end position="209"/>
    </location>
    <ligand>
        <name>FAD</name>
        <dbReference type="ChEBI" id="CHEBI:57692"/>
    </ligand>
</feature>
<organism evidence="10 11">
    <name type="scientific">Flexivirga aerilata</name>
    <dbReference type="NCBI Taxonomy" id="1656889"/>
    <lineage>
        <taxon>Bacteria</taxon>
        <taxon>Bacillati</taxon>
        <taxon>Actinomycetota</taxon>
        <taxon>Actinomycetes</taxon>
        <taxon>Micrococcales</taxon>
        <taxon>Dermacoccaceae</taxon>
        <taxon>Flexivirga</taxon>
    </lineage>
</organism>
<evidence type="ECO:0000313" key="11">
    <source>
        <dbReference type="Proteomes" id="UP000557772"/>
    </source>
</evidence>
<dbReference type="Pfam" id="PF02913">
    <property type="entry name" value="FAD-oxidase_C"/>
    <property type="match status" value="1"/>
</dbReference>
<dbReference type="AlphaFoldDB" id="A0A849AEE5"/>
<dbReference type="InterPro" id="IPR025650">
    <property type="entry name" value="Alkyl-DHAP_Synthase"/>
</dbReference>
<feature type="binding site" evidence="7">
    <location>
        <begin position="124"/>
        <end position="130"/>
    </location>
    <ligand>
        <name>FAD</name>
        <dbReference type="ChEBI" id="CHEBI:57692"/>
    </ligand>
</feature>
<dbReference type="PROSITE" id="PS51387">
    <property type="entry name" value="FAD_PCMH"/>
    <property type="match status" value="1"/>
</dbReference>
<dbReference type="InterPro" id="IPR016169">
    <property type="entry name" value="FAD-bd_PCMH_sub2"/>
</dbReference>
<evidence type="ECO:0000313" key="10">
    <source>
        <dbReference type="EMBL" id="NNG38865.1"/>
    </source>
</evidence>
<evidence type="ECO:0000259" key="9">
    <source>
        <dbReference type="PROSITE" id="PS51387"/>
    </source>
</evidence>
<dbReference type="InterPro" id="IPR004113">
    <property type="entry name" value="FAD-bd_oxidored_4_C"/>
</dbReference>
<dbReference type="InterPro" id="IPR016167">
    <property type="entry name" value="FAD-bd_PCMH_sub1"/>
</dbReference>
<dbReference type="GO" id="GO:0016491">
    <property type="term" value="F:oxidoreductase activity"/>
    <property type="evidence" value="ECO:0007669"/>
    <property type="project" value="UniProtKB-KW"/>
</dbReference>
<dbReference type="SUPFAM" id="SSF55103">
    <property type="entry name" value="FAD-linked oxidases, C-terminal domain"/>
    <property type="match status" value="1"/>
</dbReference>
<dbReference type="Gene3D" id="3.30.43.10">
    <property type="entry name" value="Uridine Diphospho-n-acetylenolpyruvylglucosamine Reductase, domain 2"/>
    <property type="match status" value="1"/>
</dbReference>
<feature type="binding site" evidence="7">
    <location>
        <begin position="257"/>
        <end position="263"/>
    </location>
    <ligand>
        <name>FAD</name>
        <dbReference type="ChEBI" id="CHEBI:57692"/>
    </ligand>
</feature>
<name>A0A849AEE5_9MICO</name>
<evidence type="ECO:0000256" key="8">
    <source>
        <dbReference type="PIRSR" id="PIRSR625650-4"/>
    </source>
</evidence>
<dbReference type="Gene3D" id="3.30.300.330">
    <property type="match status" value="1"/>
</dbReference>